<sequence length="458" mass="51166">MSSELPEFTYSSFVGNPTGWGPTTNNRVELEKLEGLPYQPYNRCDKIGRIVDWIGGIKKADNRYNERTYGSSATAGDQFAYTEDNDDDFQMVAKVQPQKQQFKGFRLFKHKKAVPKQPEIVDQQSTKTKRSIAKEHNRFLKQWLSRGGNLRGLDQAAKRKQYQTRQEDNTRAPSVRSNWKVIEVLDFARLFQLSLPNIGHGEDIPDEMRGEFYTCTTTDDATISKLAKNKMGNVFATDIILATLMTATRSVNSWDLIVTKVGDKLFFDKRDTDGYANAIDSLSVSETAVKPPAYNAGGINSAKDLAVEALYINQNFRRQVLKMGGVRLSISFLVLGDMSNGTPIKLVVRTENDGVMIAPDKKVQTLTIKAFNEWDSTLSGGIDWRTKIDQQKGAILATEMKNNSCKLAKWTLQAILGASDFMKLGFVSRTNTSNSAAHAILGVTQVTPGEMCNRINLI</sequence>
<proteinExistence type="predicted"/>
<evidence type="ECO:0000256" key="1">
    <source>
        <dbReference type="ARBA" id="ARBA00022490"/>
    </source>
</evidence>
<organism evidence="6 7">
    <name type="scientific">Ditylenchus dipsaci</name>
    <dbReference type="NCBI Taxonomy" id="166011"/>
    <lineage>
        <taxon>Eukaryota</taxon>
        <taxon>Metazoa</taxon>
        <taxon>Ecdysozoa</taxon>
        <taxon>Nematoda</taxon>
        <taxon>Chromadorea</taxon>
        <taxon>Rhabditida</taxon>
        <taxon>Tylenchina</taxon>
        <taxon>Tylenchomorpha</taxon>
        <taxon>Sphaerularioidea</taxon>
        <taxon>Anguinidae</taxon>
        <taxon>Anguininae</taxon>
        <taxon>Ditylenchus</taxon>
    </lineage>
</organism>
<keyword evidence="1" id="KW-0963">Cytoplasm</keyword>
<dbReference type="PANTHER" id="PTHR12399:SF0">
    <property type="entry name" value="EUKARYOTIC TRANSLATION INITIATION FACTOR 3 SUBUNIT D"/>
    <property type="match status" value="1"/>
</dbReference>
<dbReference type="GO" id="GO:0005852">
    <property type="term" value="C:eukaryotic translation initiation factor 3 complex"/>
    <property type="evidence" value="ECO:0007669"/>
    <property type="project" value="InterPro"/>
</dbReference>
<dbReference type="AlphaFoldDB" id="A0A915D6T5"/>
<accession>A0A915D6T5</accession>
<evidence type="ECO:0000313" key="7">
    <source>
        <dbReference type="WBParaSite" id="jg1603"/>
    </source>
</evidence>
<dbReference type="PANTHER" id="PTHR12399">
    <property type="entry name" value="EUKARYOTIC TRANSLATION INITIATION FACTOR 3 SUBUNIT 7"/>
    <property type="match status" value="1"/>
</dbReference>
<evidence type="ECO:0000256" key="5">
    <source>
        <dbReference type="ARBA" id="ARBA00033202"/>
    </source>
</evidence>
<dbReference type="Pfam" id="PF05091">
    <property type="entry name" value="eIF-3_zeta"/>
    <property type="match status" value="3"/>
</dbReference>
<reference evidence="7" key="1">
    <citation type="submission" date="2022-11" db="UniProtKB">
        <authorList>
            <consortium name="WormBaseParasite"/>
        </authorList>
    </citation>
    <scope>IDENTIFICATION</scope>
</reference>
<keyword evidence="2" id="KW-0396">Initiation factor</keyword>
<evidence type="ECO:0000256" key="3">
    <source>
        <dbReference type="ARBA" id="ARBA00022884"/>
    </source>
</evidence>
<evidence type="ECO:0000256" key="4">
    <source>
        <dbReference type="ARBA" id="ARBA00022917"/>
    </source>
</evidence>
<dbReference type="WBParaSite" id="jg1603">
    <property type="protein sequence ID" value="jg1603"/>
    <property type="gene ID" value="jg1603"/>
</dbReference>
<protein>
    <recommendedName>
        <fullName evidence="5">Eukaryotic translation initiation factor 3 subunit p66</fullName>
    </recommendedName>
</protein>
<keyword evidence="3" id="KW-0694">RNA-binding</keyword>
<evidence type="ECO:0000256" key="2">
    <source>
        <dbReference type="ARBA" id="ARBA00022540"/>
    </source>
</evidence>
<dbReference type="GO" id="GO:0003743">
    <property type="term" value="F:translation initiation factor activity"/>
    <property type="evidence" value="ECO:0007669"/>
    <property type="project" value="UniProtKB-KW"/>
</dbReference>
<evidence type="ECO:0000313" key="6">
    <source>
        <dbReference type="Proteomes" id="UP000887574"/>
    </source>
</evidence>
<dbReference type="GO" id="GO:0003723">
    <property type="term" value="F:RNA binding"/>
    <property type="evidence" value="ECO:0007669"/>
    <property type="project" value="UniProtKB-KW"/>
</dbReference>
<name>A0A915D6T5_9BILA</name>
<keyword evidence="6" id="KW-1185">Reference proteome</keyword>
<dbReference type="InterPro" id="IPR007783">
    <property type="entry name" value="eIF3d"/>
</dbReference>
<keyword evidence="4" id="KW-0648">Protein biosynthesis</keyword>
<dbReference type="Proteomes" id="UP000887574">
    <property type="component" value="Unplaced"/>
</dbReference>